<evidence type="ECO:0000259" key="1">
    <source>
        <dbReference type="Pfam" id="PF00326"/>
    </source>
</evidence>
<keyword evidence="3" id="KW-0378">Hydrolase</keyword>
<name>A0A7Y9E1M6_9PSEU</name>
<dbReference type="GO" id="GO:0006508">
    <property type="term" value="P:proteolysis"/>
    <property type="evidence" value="ECO:0007669"/>
    <property type="project" value="InterPro"/>
</dbReference>
<protein>
    <submittedName>
        <fullName evidence="3">Dipeptidyl-peptidase-4</fullName>
        <ecNumber evidence="3">3.4.14.5</ecNumber>
    </submittedName>
</protein>
<dbReference type="PANTHER" id="PTHR11731">
    <property type="entry name" value="PROTEASE FAMILY S9B,C DIPEPTIDYL-PEPTIDASE IV-RELATED"/>
    <property type="match status" value="1"/>
</dbReference>
<dbReference type="AlphaFoldDB" id="A0A7Y9E1M6"/>
<evidence type="ECO:0000313" key="3">
    <source>
        <dbReference type="EMBL" id="NYD39583.1"/>
    </source>
</evidence>
<dbReference type="EC" id="3.4.14.5" evidence="3"/>
<proteinExistence type="predicted"/>
<dbReference type="InterPro" id="IPR050278">
    <property type="entry name" value="Serine_Prot_S9B/DPPIV"/>
</dbReference>
<organism evidence="3 4">
    <name type="scientific">Actinomycetospora corticicola</name>
    <dbReference type="NCBI Taxonomy" id="663602"/>
    <lineage>
        <taxon>Bacteria</taxon>
        <taxon>Bacillati</taxon>
        <taxon>Actinomycetota</taxon>
        <taxon>Actinomycetes</taxon>
        <taxon>Pseudonocardiales</taxon>
        <taxon>Pseudonocardiaceae</taxon>
        <taxon>Actinomycetospora</taxon>
    </lineage>
</organism>
<keyword evidence="4" id="KW-1185">Reference proteome</keyword>
<reference evidence="3 4" key="1">
    <citation type="submission" date="2020-07" db="EMBL/GenBank/DDBJ databases">
        <title>Sequencing the genomes of 1000 actinobacteria strains.</title>
        <authorList>
            <person name="Klenk H.-P."/>
        </authorList>
    </citation>
    <scope>NUCLEOTIDE SEQUENCE [LARGE SCALE GENOMIC DNA]</scope>
    <source>
        <strain evidence="3 4">DSM 45772</strain>
    </source>
</reference>
<dbReference type="InterPro" id="IPR029058">
    <property type="entry name" value="AB_hydrolase_fold"/>
</dbReference>
<dbReference type="GO" id="GO:0008236">
    <property type="term" value="F:serine-type peptidase activity"/>
    <property type="evidence" value="ECO:0007669"/>
    <property type="project" value="InterPro"/>
</dbReference>
<dbReference type="Gene3D" id="2.140.10.30">
    <property type="entry name" value="Dipeptidylpeptidase IV, N-terminal domain"/>
    <property type="match status" value="1"/>
</dbReference>
<dbReference type="InterPro" id="IPR001375">
    <property type="entry name" value="Peptidase_S9_cat"/>
</dbReference>
<accession>A0A7Y9E1M6</accession>
<feature type="domain" description="Peptidase S9 prolyl oligopeptidase catalytic" evidence="1">
    <location>
        <begin position="498"/>
        <end position="701"/>
    </location>
</feature>
<comment type="caution">
    <text evidence="3">The sequence shown here is derived from an EMBL/GenBank/DDBJ whole genome shotgun (WGS) entry which is preliminary data.</text>
</comment>
<feature type="domain" description="Dipeptidylpeptidase IV N-terminal" evidence="2">
    <location>
        <begin position="128"/>
        <end position="378"/>
    </location>
</feature>
<evidence type="ECO:0000259" key="2">
    <source>
        <dbReference type="Pfam" id="PF00930"/>
    </source>
</evidence>
<dbReference type="SUPFAM" id="SSF53474">
    <property type="entry name" value="alpha/beta-Hydrolases"/>
    <property type="match status" value="1"/>
</dbReference>
<dbReference type="Pfam" id="PF00326">
    <property type="entry name" value="Peptidase_S9"/>
    <property type="match status" value="1"/>
</dbReference>
<dbReference type="Proteomes" id="UP000535890">
    <property type="component" value="Unassembled WGS sequence"/>
</dbReference>
<gene>
    <name evidence="3" type="ORF">BJ983_005685</name>
</gene>
<evidence type="ECO:0000313" key="4">
    <source>
        <dbReference type="Proteomes" id="UP000535890"/>
    </source>
</evidence>
<dbReference type="EMBL" id="JACCBN010000001">
    <property type="protein sequence ID" value="NYD39583.1"/>
    <property type="molecule type" value="Genomic_DNA"/>
</dbReference>
<dbReference type="InterPro" id="IPR002469">
    <property type="entry name" value="Peptidase_S9B_N"/>
</dbReference>
<sequence>MAAPADSFPRRQAATRRFTLGAPRGVTVAPDGSRVVFLRSRGGDDPVTCLWVLDVASAEEHLLVDPLTLDVPGEEDLPPEEKARRERVREQSGGVVDYATDQAVETAAFVLSGRAFTVALRPGAAPRPLPVDGPVVDPRPSPAGDAVAFVRGGALHVLVGGTERVLATPEAEHVTYGLADFVAAEEMNRYRGHWWAPDGRSLAVARVDDSAVTRWHIADPANPVREPSVVAYPAAGTTNATVTLHLIGLDGTRVDVEQPDEYLADVHWDSHDLLLTTSPRDQQAVTLRRVDPSSGRSAVVVNDVDDAWVDLVPGVPAHLDDGSLVWCADIALPDGTDARRLVVDGSAVTGPEWQVRGVAAVDGATVLFTASRTGTPTSTVLAVWSREAGVSVVSAESGVASGRLAGGVLVVSQASLEHDGSVTTVRGPGSSTVLRSFAESPNLEPRVHLFAAGERGLATAVLLPRHHIPGSERLPVLLDPYGGPHAQRVLDARGAFLTSQWFADQGFAVVVADGRGTPGRGPAFERAVDGDLAAPVLEDQLAALEAAAREVEDLDLSRVAIRGWSFGGYLAALAVLRRPDAVHAAIAGAPVTDWALYDTHYTERYLGTPQGRPDAYERSSIIADAGRPASSDAPNRPLLLIHGLADDNVVAAHTLRISSALLAAGRPHQVLPLSGVTHMTPQEVVAENLLRLQVAFLKESLAP</sequence>
<dbReference type="GO" id="GO:0008239">
    <property type="term" value="F:dipeptidyl-peptidase activity"/>
    <property type="evidence" value="ECO:0007669"/>
    <property type="project" value="UniProtKB-EC"/>
</dbReference>
<dbReference type="Gene3D" id="3.40.50.1820">
    <property type="entry name" value="alpha/beta hydrolase"/>
    <property type="match status" value="1"/>
</dbReference>
<dbReference type="RefSeq" id="WP_179796883.1">
    <property type="nucleotide sequence ID" value="NZ_BAABHP010000023.1"/>
</dbReference>
<dbReference type="PANTHER" id="PTHR11731:SF193">
    <property type="entry name" value="DIPEPTIDYL PEPTIDASE 9"/>
    <property type="match status" value="1"/>
</dbReference>
<dbReference type="Pfam" id="PF00930">
    <property type="entry name" value="DPPIV_N"/>
    <property type="match status" value="1"/>
</dbReference>
<dbReference type="SUPFAM" id="SSF82171">
    <property type="entry name" value="DPP6 N-terminal domain-like"/>
    <property type="match status" value="1"/>
</dbReference>